<organism evidence="2 3">
    <name type="scientific">Dactylonectria macrodidyma</name>
    <dbReference type="NCBI Taxonomy" id="307937"/>
    <lineage>
        <taxon>Eukaryota</taxon>
        <taxon>Fungi</taxon>
        <taxon>Dikarya</taxon>
        <taxon>Ascomycota</taxon>
        <taxon>Pezizomycotina</taxon>
        <taxon>Sordariomycetes</taxon>
        <taxon>Hypocreomycetidae</taxon>
        <taxon>Hypocreales</taxon>
        <taxon>Nectriaceae</taxon>
        <taxon>Dactylonectria</taxon>
    </lineage>
</organism>
<protein>
    <submittedName>
        <fullName evidence="2">Uncharacterized protein</fullName>
    </submittedName>
</protein>
<evidence type="ECO:0000256" key="1">
    <source>
        <dbReference type="SAM" id="MobiDB-lite"/>
    </source>
</evidence>
<feature type="region of interest" description="Disordered" evidence="1">
    <location>
        <begin position="65"/>
        <end position="103"/>
    </location>
</feature>
<sequence>MLPGQAWLCNRAETASFQCLLGIYEKSFFQPNFNKEHAGTHRIIDKEIKDFHAHHRCRSTSLTASFNASRTAETRSRHNPTSTTASHTKSDHSTGHPHPSTSVVRHRFLPHNKNPTPSHMVFFGRREGGPCCDGHREHDETCNCYYCTKPTDGKILEITWGAVTHTRPYYYDDKEFGERVRQCLDSRLMDARCGLIRGCRPYKMYRKIKRDPIDLAILYTICIVFEEDPGWTRLWEKVTHTVTGECLLPIHPITIHFNYTSNLPGIRNK</sequence>
<name>A0A9P9JR46_9HYPO</name>
<evidence type="ECO:0000313" key="3">
    <source>
        <dbReference type="Proteomes" id="UP000738349"/>
    </source>
</evidence>
<gene>
    <name evidence="2" type="ORF">EDB81DRAFT_29174</name>
</gene>
<dbReference type="EMBL" id="JAGMUV010000001">
    <property type="protein sequence ID" value="KAH7175933.1"/>
    <property type="molecule type" value="Genomic_DNA"/>
</dbReference>
<evidence type="ECO:0000313" key="2">
    <source>
        <dbReference type="EMBL" id="KAH7175933.1"/>
    </source>
</evidence>
<keyword evidence="3" id="KW-1185">Reference proteome</keyword>
<accession>A0A9P9JR46</accession>
<comment type="caution">
    <text evidence="2">The sequence shown here is derived from an EMBL/GenBank/DDBJ whole genome shotgun (WGS) entry which is preliminary data.</text>
</comment>
<reference evidence="2" key="1">
    <citation type="journal article" date="2021" name="Nat. Commun.">
        <title>Genetic determinants of endophytism in the Arabidopsis root mycobiome.</title>
        <authorList>
            <person name="Mesny F."/>
            <person name="Miyauchi S."/>
            <person name="Thiergart T."/>
            <person name="Pickel B."/>
            <person name="Atanasova L."/>
            <person name="Karlsson M."/>
            <person name="Huettel B."/>
            <person name="Barry K.W."/>
            <person name="Haridas S."/>
            <person name="Chen C."/>
            <person name="Bauer D."/>
            <person name="Andreopoulos W."/>
            <person name="Pangilinan J."/>
            <person name="LaButti K."/>
            <person name="Riley R."/>
            <person name="Lipzen A."/>
            <person name="Clum A."/>
            <person name="Drula E."/>
            <person name="Henrissat B."/>
            <person name="Kohler A."/>
            <person name="Grigoriev I.V."/>
            <person name="Martin F.M."/>
            <person name="Hacquard S."/>
        </authorList>
    </citation>
    <scope>NUCLEOTIDE SEQUENCE</scope>
    <source>
        <strain evidence="2">MPI-CAGE-AT-0147</strain>
    </source>
</reference>
<dbReference type="AlphaFoldDB" id="A0A9P9JR46"/>
<dbReference type="Proteomes" id="UP000738349">
    <property type="component" value="Unassembled WGS sequence"/>
</dbReference>
<proteinExistence type="predicted"/>